<reference evidence="1" key="1">
    <citation type="submission" date="2022-04" db="EMBL/GenBank/DDBJ databases">
        <title>Jade perch genome.</title>
        <authorList>
            <person name="Chao B."/>
        </authorList>
    </citation>
    <scope>NUCLEOTIDE SEQUENCE</scope>
    <source>
        <strain evidence="1">CB-2022</strain>
    </source>
</reference>
<name>A0ACB8VW28_9TELE</name>
<keyword evidence="2" id="KW-1185">Reference proteome</keyword>
<feature type="non-terminal residue" evidence="1">
    <location>
        <position position="1"/>
    </location>
</feature>
<gene>
    <name evidence="1" type="ORF">L3Q82_014135</name>
</gene>
<evidence type="ECO:0000313" key="2">
    <source>
        <dbReference type="Proteomes" id="UP000831701"/>
    </source>
</evidence>
<protein>
    <submittedName>
        <fullName evidence="1">Uncharacterized protein</fullName>
    </submittedName>
</protein>
<dbReference type="Proteomes" id="UP000831701">
    <property type="component" value="Chromosome 17"/>
</dbReference>
<evidence type="ECO:0000313" key="1">
    <source>
        <dbReference type="EMBL" id="KAI3359764.1"/>
    </source>
</evidence>
<proteinExistence type="predicted"/>
<dbReference type="EMBL" id="CM041547">
    <property type="protein sequence ID" value="KAI3359764.1"/>
    <property type="molecule type" value="Genomic_DNA"/>
</dbReference>
<organism evidence="1 2">
    <name type="scientific">Scortum barcoo</name>
    <name type="common">barcoo grunter</name>
    <dbReference type="NCBI Taxonomy" id="214431"/>
    <lineage>
        <taxon>Eukaryota</taxon>
        <taxon>Metazoa</taxon>
        <taxon>Chordata</taxon>
        <taxon>Craniata</taxon>
        <taxon>Vertebrata</taxon>
        <taxon>Euteleostomi</taxon>
        <taxon>Actinopterygii</taxon>
        <taxon>Neopterygii</taxon>
        <taxon>Teleostei</taxon>
        <taxon>Neoteleostei</taxon>
        <taxon>Acanthomorphata</taxon>
        <taxon>Eupercaria</taxon>
        <taxon>Centrarchiformes</taxon>
        <taxon>Terapontoidei</taxon>
        <taxon>Terapontidae</taxon>
        <taxon>Scortum</taxon>
    </lineage>
</organism>
<sequence>KLTFQVPRPFSAHTDNMLGTLCTLITALTCVSGVTVLTQKPPVVTVRKGETATMDCNLGTVTDRVHVAPGHPRPEAGGRRSTLLTLLSFHLISGLYVLDTRVKRGAELVNRSPPGGEFDPTLDRPGRPKRVIVRVCWERLAEALCQGGLQLPPTGRASHRFRGRLGTLSPNGPCSLPPLSTWQFEVVDARSLVPVVVATPEPGQASRSPGSLEAKTRVWEEFGEGHGGGLSVGLEEILANCLVPQKGEAVLCSGGELLTATGDIVGRWKKYFEDLLNPTDLPSSEEAEAGDSEVDSSITQAEVTEVVRKLLGGKVPGGLCQGTGEENWLIASTSDSGGMVFSPGPMVVEHRTSSILLRRVLEGLWEFAQPIHMCFVDLEKALRPTLQHVLERFAAECEVAGMRISTSKSEAMVLNRKRVACPLQVCGEVLPQVEEFKYLGVLFTSEGNMEREIDRRIGAGRCPGPSW</sequence>
<comment type="caution">
    <text evidence="1">The sequence shown here is derived from an EMBL/GenBank/DDBJ whole genome shotgun (WGS) entry which is preliminary data.</text>
</comment>
<accession>A0ACB8VW28</accession>